<name>A0A0H3D5D4_AMYMU</name>
<keyword evidence="1" id="KW-0732">Signal</keyword>
<feature type="chain" id="PRO_5002607207" evidence="1">
    <location>
        <begin position="30"/>
        <end position="338"/>
    </location>
</feature>
<dbReference type="CDD" id="cd01831">
    <property type="entry name" value="Endoglucanase_E_like"/>
    <property type="match status" value="1"/>
</dbReference>
<gene>
    <name evidence="4" type="ordered locus">AMED_3679</name>
</gene>
<feature type="signal peptide" evidence="1">
    <location>
        <begin position="1"/>
        <end position="29"/>
    </location>
</feature>
<dbReference type="HOGENOM" id="CLU_838453_0_0_11"/>
<dbReference type="Proteomes" id="UP000000328">
    <property type="component" value="Chromosome"/>
</dbReference>
<evidence type="ECO:0000259" key="3">
    <source>
        <dbReference type="Pfam" id="PF17996"/>
    </source>
</evidence>
<evidence type="ECO:0000259" key="2">
    <source>
        <dbReference type="Pfam" id="PF13472"/>
    </source>
</evidence>
<feature type="domain" description="SGNH hydrolase-type esterase" evidence="2">
    <location>
        <begin position="156"/>
        <end position="327"/>
    </location>
</feature>
<evidence type="ECO:0000313" key="4">
    <source>
        <dbReference type="EMBL" id="ADJ45462.1"/>
    </source>
</evidence>
<dbReference type="InterPro" id="IPR036514">
    <property type="entry name" value="SGNH_hydro_sf"/>
</dbReference>
<dbReference type="eggNOG" id="COG2755">
    <property type="taxonomic scope" value="Bacteria"/>
</dbReference>
<evidence type="ECO:0000313" key="5">
    <source>
        <dbReference type="Proteomes" id="UP000000328"/>
    </source>
</evidence>
<dbReference type="GO" id="GO:0052689">
    <property type="term" value="F:carboxylic ester hydrolase activity"/>
    <property type="evidence" value="ECO:0007669"/>
    <property type="project" value="InterPro"/>
</dbReference>
<accession>A0A0H3D5D4</accession>
<dbReference type="KEGG" id="amd:AMED_3679"/>
<dbReference type="InterPro" id="IPR052762">
    <property type="entry name" value="PCW_deacetylase/CE"/>
</dbReference>
<dbReference type="Pfam" id="PF17996">
    <property type="entry name" value="CE2_N"/>
    <property type="match status" value="1"/>
</dbReference>
<sequence length="338" mass="36135">MTIGTKARATMLVVTLLTAVTTMVHPAAAATGDGSPSDSNIRYFGRWDTRSPGAYVPGWTGAYAVLGFTGTTVKLRQRSGVDLYTSIDGGAWVSYRNVGGTVNLTPSRLPSGTHTLRVAYRQDAGSYHGDEVFQGVVLDSGAHTVAVSVPSRIVEFVGDSITAGYKSSKEALTAYGWLTAEKLGAAHTEIARPSVCLYPSSDGCIGMRDRYFKTGLDTSTPDWDFSRYQVSDVVINLGTNDRGHNVSGAQFQSAYVTLLQRIRAKYPNAAVHAMEIFKQWYVTETKAAVAARNGAGDSKVRYVATEGWIDPATDTADGTHPNDAGHRKIAARLAAVIG</sequence>
<dbReference type="SUPFAM" id="SSF52266">
    <property type="entry name" value="SGNH hydrolase"/>
    <property type="match status" value="1"/>
</dbReference>
<feature type="domain" description="Carbohydrate esterase 2 N-terminal" evidence="3">
    <location>
        <begin position="43"/>
        <end position="144"/>
    </location>
</feature>
<dbReference type="InterPro" id="IPR040794">
    <property type="entry name" value="CE2_N"/>
</dbReference>
<protein>
    <submittedName>
        <fullName evidence="4">Endoglucanase E-like hydrolase</fullName>
    </submittedName>
</protein>
<dbReference type="RefSeq" id="WP_013225534.1">
    <property type="nucleotide sequence ID" value="NC_014318.1"/>
</dbReference>
<dbReference type="PANTHER" id="PTHR37834:SF2">
    <property type="entry name" value="ESTERASE, SGNH HYDROLASE-TYPE"/>
    <property type="match status" value="1"/>
</dbReference>
<dbReference type="PANTHER" id="PTHR37834">
    <property type="entry name" value="GDSL-LIKE LIPASE/ACYLHYDROLASE DOMAIN PROTEIN (AFU_ORTHOLOGUE AFUA_2G00620)"/>
    <property type="match status" value="1"/>
</dbReference>
<dbReference type="Pfam" id="PF13472">
    <property type="entry name" value="Lipase_GDSL_2"/>
    <property type="match status" value="1"/>
</dbReference>
<dbReference type="EMBL" id="CP002000">
    <property type="protein sequence ID" value="ADJ45462.1"/>
    <property type="molecule type" value="Genomic_DNA"/>
</dbReference>
<dbReference type="GeneID" id="92871430"/>
<dbReference type="OrthoDB" id="9801375at2"/>
<dbReference type="InterPro" id="IPR013830">
    <property type="entry name" value="SGNH_hydro"/>
</dbReference>
<dbReference type="InterPro" id="IPR037461">
    <property type="entry name" value="CtCE2-like_dom"/>
</dbReference>
<dbReference type="Gene3D" id="2.60.120.260">
    <property type="entry name" value="Galactose-binding domain-like"/>
    <property type="match status" value="1"/>
</dbReference>
<dbReference type="PATRIC" id="fig|749927.5.peg.3806"/>
<reference evidence="4 5" key="1">
    <citation type="journal article" date="2010" name="Cell Res.">
        <title>Complete genome sequence of the rifamycin SV-producing Amycolatopsis mediterranei U32 revealed its genetic characteristics in phylogeny and metabolism.</title>
        <authorList>
            <person name="Zhao W."/>
            <person name="Zhong Y."/>
            <person name="Yuan H."/>
            <person name="Wang J."/>
            <person name="Zheng H."/>
            <person name="Wang Y."/>
            <person name="Cen X."/>
            <person name="Xu F."/>
            <person name="Bai J."/>
            <person name="Han X."/>
            <person name="Lu G."/>
            <person name="Zhu Y."/>
            <person name="Shao Z."/>
            <person name="Yan H."/>
            <person name="Li C."/>
            <person name="Peng N."/>
            <person name="Zhang Z."/>
            <person name="Zhang Y."/>
            <person name="Lin W."/>
            <person name="Fan Y."/>
            <person name="Qin Z."/>
            <person name="Hu Y."/>
            <person name="Zhu B."/>
            <person name="Wang S."/>
            <person name="Ding X."/>
            <person name="Zhao G.P."/>
        </authorList>
    </citation>
    <scope>NUCLEOTIDE SEQUENCE [LARGE SCALE GENOMIC DNA]</scope>
    <source>
        <strain evidence="5">U-32</strain>
    </source>
</reference>
<organism evidence="4 5">
    <name type="scientific">Amycolatopsis mediterranei (strain U-32)</name>
    <dbReference type="NCBI Taxonomy" id="749927"/>
    <lineage>
        <taxon>Bacteria</taxon>
        <taxon>Bacillati</taxon>
        <taxon>Actinomycetota</taxon>
        <taxon>Actinomycetes</taxon>
        <taxon>Pseudonocardiales</taxon>
        <taxon>Pseudonocardiaceae</taxon>
        <taxon>Amycolatopsis</taxon>
    </lineage>
</organism>
<keyword evidence="4" id="KW-0378">Hydrolase</keyword>
<dbReference type="Gene3D" id="3.40.50.1110">
    <property type="entry name" value="SGNH hydrolase"/>
    <property type="match status" value="1"/>
</dbReference>
<dbReference type="AlphaFoldDB" id="A0A0H3D5D4"/>
<evidence type="ECO:0000256" key="1">
    <source>
        <dbReference type="SAM" id="SignalP"/>
    </source>
</evidence>
<proteinExistence type="predicted"/>